<proteinExistence type="predicted"/>
<protein>
    <submittedName>
        <fullName evidence="1">Uncharacterized protein</fullName>
    </submittedName>
</protein>
<reference evidence="1 2" key="1">
    <citation type="journal article" date="2014" name="Genome Announc.">
        <title>Complete Genome Sequence of Hyphomicrobium nitrativorans Strain NL23, a Denitrifying Bacterium Isolated from Biofilm of a Methanol-Fed Denitrification System Treating Seawater at the Montreal Biodome.</title>
        <authorList>
            <person name="Martineau C."/>
            <person name="Villeneuve C."/>
            <person name="Mauffrey F."/>
            <person name="Villemur R."/>
        </authorList>
    </citation>
    <scope>NUCLEOTIDE SEQUENCE [LARGE SCALE GENOMIC DNA]</scope>
    <source>
        <strain evidence="1">NL23</strain>
    </source>
</reference>
<gene>
    <name evidence="1" type="ORF">W911_05965</name>
</gene>
<dbReference type="STRING" id="1029756.W911_05965"/>
<dbReference type="OrthoDB" id="8451454at2"/>
<dbReference type="AlphaFoldDB" id="V5SHI7"/>
<dbReference type="KEGG" id="hni:W911_05965"/>
<dbReference type="RefSeq" id="WP_023786590.1">
    <property type="nucleotide sequence ID" value="NC_022997.1"/>
</dbReference>
<keyword evidence="2" id="KW-1185">Reference proteome</keyword>
<evidence type="ECO:0000313" key="1">
    <source>
        <dbReference type="EMBL" id="AHB50008.1"/>
    </source>
</evidence>
<dbReference type="EMBL" id="CP006912">
    <property type="protein sequence ID" value="AHB50008.1"/>
    <property type="molecule type" value="Genomic_DNA"/>
</dbReference>
<dbReference type="Proteomes" id="UP000018542">
    <property type="component" value="Chromosome"/>
</dbReference>
<name>V5SHI7_9HYPH</name>
<accession>V5SHI7</accession>
<evidence type="ECO:0000313" key="2">
    <source>
        <dbReference type="Proteomes" id="UP000018542"/>
    </source>
</evidence>
<dbReference type="HOGENOM" id="CLU_2666156_0_0_5"/>
<dbReference type="PATRIC" id="fig|1029756.8.peg.1249"/>
<organism evidence="1 2">
    <name type="scientific">Hyphomicrobium nitrativorans NL23</name>
    <dbReference type="NCBI Taxonomy" id="1029756"/>
    <lineage>
        <taxon>Bacteria</taxon>
        <taxon>Pseudomonadati</taxon>
        <taxon>Pseudomonadota</taxon>
        <taxon>Alphaproteobacteria</taxon>
        <taxon>Hyphomicrobiales</taxon>
        <taxon>Hyphomicrobiaceae</taxon>
        <taxon>Hyphomicrobium</taxon>
    </lineage>
</organism>
<sequence>MSTYENRTLAVLINAIDQRLLSASHYSAEAHEAIKHERRNEAIGALLLIEQDLETALQLHRATIALHRTMKGGAV</sequence>